<dbReference type="CDD" id="cd00712">
    <property type="entry name" value="AsnB"/>
    <property type="match status" value="1"/>
</dbReference>
<evidence type="ECO:0000256" key="6">
    <source>
        <dbReference type="ARBA" id="ARBA00022888"/>
    </source>
</evidence>
<dbReference type="PROSITE" id="PS51278">
    <property type="entry name" value="GATASE_TYPE_2"/>
    <property type="match status" value="1"/>
</dbReference>
<keyword evidence="5" id="KW-0067">ATP-binding</keyword>
<dbReference type="InterPro" id="IPR006426">
    <property type="entry name" value="Asn_synth_AEB"/>
</dbReference>
<organism evidence="10 11">
    <name type="scientific">Cellulomonas iranensis</name>
    <dbReference type="NCBI Taxonomy" id="76862"/>
    <lineage>
        <taxon>Bacteria</taxon>
        <taxon>Bacillati</taxon>
        <taxon>Actinomycetota</taxon>
        <taxon>Actinomycetes</taxon>
        <taxon>Micrococcales</taxon>
        <taxon>Cellulomonadaceae</taxon>
        <taxon>Cellulomonas</taxon>
    </lineage>
</organism>
<dbReference type="Pfam" id="PF00733">
    <property type="entry name" value="Asn_synthase"/>
    <property type="match status" value="1"/>
</dbReference>
<gene>
    <name evidence="10" type="ORF">JO380_001030</name>
</gene>
<evidence type="ECO:0000256" key="3">
    <source>
        <dbReference type="ARBA" id="ARBA00012737"/>
    </source>
</evidence>
<proteinExistence type="inferred from homology"/>
<reference evidence="10 11" key="1">
    <citation type="submission" date="2023-07" db="EMBL/GenBank/DDBJ databases">
        <title>Sequencing the genomes of 1000 actinobacteria strains.</title>
        <authorList>
            <person name="Klenk H.-P."/>
        </authorList>
    </citation>
    <scope>NUCLEOTIDE SEQUENCE [LARGE SCALE GENOMIC DNA]</scope>
    <source>
        <strain evidence="10 11">DSM 14785</strain>
    </source>
</reference>
<evidence type="ECO:0000256" key="7">
    <source>
        <dbReference type="ARBA" id="ARBA00022962"/>
    </source>
</evidence>
<keyword evidence="4" id="KW-0547">Nucleotide-binding</keyword>
<dbReference type="PANTHER" id="PTHR43284">
    <property type="entry name" value="ASPARAGINE SYNTHETASE (GLUTAMINE-HYDROLYZING)"/>
    <property type="match status" value="1"/>
</dbReference>
<evidence type="ECO:0000256" key="4">
    <source>
        <dbReference type="ARBA" id="ARBA00022741"/>
    </source>
</evidence>
<dbReference type="InterPro" id="IPR001962">
    <property type="entry name" value="Asn_synthase"/>
</dbReference>
<dbReference type="Pfam" id="PF13537">
    <property type="entry name" value="GATase_7"/>
    <property type="match status" value="1"/>
</dbReference>
<dbReference type="EC" id="6.3.5.4" evidence="3"/>
<feature type="domain" description="Glutamine amidotransferase type-2" evidence="9">
    <location>
        <begin position="2"/>
        <end position="213"/>
    </location>
</feature>
<keyword evidence="6" id="KW-0061">Asparagine biosynthesis</keyword>
<comment type="caution">
    <text evidence="10">The sequence shown here is derived from an EMBL/GenBank/DDBJ whole genome shotgun (WGS) entry which is preliminary data.</text>
</comment>
<dbReference type="Gene3D" id="3.40.50.620">
    <property type="entry name" value="HUPs"/>
    <property type="match status" value="1"/>
</dbReference>
<dbReference type="InterPro" id="IPR033738">
    <property type="entry name" value="AsnB_N"/>
</dbReference>
<dbReference type="GO" id="GO:0004066">
    <property type="term" value="F:asparagine synthase (glutamine-hydrolyzing) activity"/>
    <property type="evidence" value="ECO:0007669"/>
    <property type="project" value="UniProtKB-EC"/>
</dbReference>
<comment type="pathway">
    <text evidence="1">Amino-acid biosynthesis; L-asparagine biosynthesis; L-asparagine from L-aspartate (L-Gln route): step 1/1.</text>
</comment>
<keyword evidence="7" id="KW-0315">Glutamine amidotransferase</keyword>
<dbReference type="SUPFAM" id="SSF52402">
    <property type="entry name" value="Adenine nucleotide alpha hydrolases-like"/>
    <property type="match status" value="1"/>
</dbReference>
<dbReference type="CDD" id="cd01991">
    <property type="entry name" value="Asn_synthase_B_C"/>
    <property type="match status" value="1"/>
</dbReference>
<evidence type="ECO:0000313" key="10">
    <source>
        <dbReference type="EMBL" id="MDQ0424649.1"/>
    </source>
</evidence>
<dbReference type="NCBIfam" id="TIGR01536">
    <property type="entry name" value="asn_synth_AEB"/>
    <property type="match status" value="1"/>
</dbReference>
<dbReference type="PANTHER" id="PTHR43284:SF1">
    <property type="entry name" value="ASPARAGINE SYNTHETASE"/>
    <property type="match status" value="1"/>
</dbReference>
<dbReference type="InterPro" id="IPR014729">
    <property type="entry name" value="Rossmann-like_a/b/a_fold"/>
</dbReference>
<dbReference type="EMBL" id="JAUSVM010000001">
    <property type="protein sequence ID" value="MDQ0424649.1"/>
    <property type="molecule type" value="Genomic_DNA"/>
</dbReference>
<evidence type="ECO:0000259" key="9">
    <source>
        <dbReference type="PROSITE" id="PS51278"/>
    </source>
</evidence>
<accession>A0ABU0GH09</accession>
<dbReference type="InterPro" id="IPR017932">
    <property type="entry name" value="GATase_2_dom"/>
</dbReference>
<keyword evidence="6" id="KW-0028">Amino-acid biosynthesis</keyword>
<protein>
    <recommendedName>
        <fullName evidence="3">asparagine synthase (glutamine-hydrolyzing)</fullName>
        <ecNumber evidence="3">6.3.5.4</ecNumber>
    </recommendedName>
</protein>
<name>A0ABU0GH09_9CELL</name>
<dbReference type="SUPFAM" id="SSF56235">
    <property type="entry name" value="N-terminal nucleophile aminohydrolases (Ntn hydrolases)"/>
    <property type="match status" value="1"/>
</dbReference>
<dbReference type="PIRSF" id="PIRSF001589">
    <property type="entry name" value="Asn_synthetase_glu-h"/>
    <property type="match status" value="1"/>
</dbReference>
<dbReference type="InterPro" id="IPR029055">
    <property type="entry name" value="Ntn_hydrolases_N"/>
</dbReference>
<evidence type="ECO:0000313" key="11">
    <source>
        <dbReference type="Proteomes" id="UP001240250"/>
    </source>
</evidence>
<dbReference type="Gene3D" id="3.60.20.10">
    <property type="entry name" value="Glutamine Phosphoribosylpyrophosphate, subunit 1, domain 1"/>
    <property type="match status" value="1"/>
</dbReference>
<comment type="catalytic activity">
    <reaction evidence="8">
        <text>L-aspartate + L-glutamine + ATP + H2O = L-asparagine + L-glutamate + AMP + diphosphate + H(+)</text>
        <dbReference type="Rhea" id="RHEA:12228"/>
        <dbReference type="ChEBI" id="CHEBI:15377"/>
        <dbReference type="ChEBI" id="CHEBI:15378"/>
        <dbReference type="ChEBI" id="CHEBI:29985"/>
        <dbReference type="ChEBI" id="CHEBI:29991"/>
        <dbReference type="ChEBI" id="CHEBI:30616"/>
        <dbReference type="ChEBI" id="CHEBI:33019"/>
        <dbReference type="ChEBI" id="CHEBI:58048"/>
        <dbReference type="ChEBI" id="CHEBI:58359"/>
        <dbReference type="ChEBI" id="CHEBI:456215"/>
        <dbReference type="EC" id="6.3.5.4"/>
    </reaction>
</comment>
<keyword evidence="11" id="KW-1185">Reference proteome</keyword>
<comment type="similarity">
    <text evidence="2">Belongs to the asparagine synthetase family.</text>
</comment>
<evidence type="ECO:0000256" key="5">
    <source>
        <dbReference type="ARBA" id="ARBA00022840"/>
    </source>
</evidence>
<evidence type="ECO:0000256" key="8">
    <source>
        <dbReference type="ARBA" id="ARBA00048741"/>
    </source>
</evidence>
<evidence type="ECO:0000256" key="2">
    <source>
        <dbReference type="ARBA" id="ARBA00005752"/>
    </source>
</evidence>
<dbReference type="InterPro" id="IPR051786">
    <property type="entry name" value="ASN_synthetase/amidase"/>
</dbReference>
<sequence length="645" mass="72908">MCGIAGVYETRGVPFTDETTLKAMTTCLLHRGPDETGYHVDGAVGLGFTRLSVIDVPHGHQPMVDDATGVALVFNGEIYNYRELRSRLEASGHRFLTESDTESVLRGYLQWGDGVVDHLTGMFAIAVHDPRTRTLTLARDHLGIKPLYWTRVGDRVVFGSEMKSLFAHPGFERRAHLPGISSYLTFRQAVWDVPYLEGVRKVLPGHVVQFDARGARERAFWELPVPEVDETRSREEWLDLADEMLLRSVRRCMVSEVPLGAYLSGGLDSSLVVAMMSRFADRPVRTFSVGYGDGAYDEGRYAQAVADVVGAEHEHLVMGPAEYRAGLVPLIVQRDAPLSIPQEIAVLELSRRMRGSVTVALCGDGADELFGGYGRVMRSPLDWAKIRALRAVLPDRWSEAIARSRPRRQTDVLSQIDARTHLEHFYRMYHWVPFEEKAELFTPDVRAALQDDRATRRPFEESFARTADVDPYDAVLHAFQHLHIGAILDKVDAVGMAASLEGRVPFVDHELVETFVRMPRRFKMPWRGTAARLRSVVTPAFEASEKLDTSKALLRDVAARYLPRELTTRKKMGFPTPLDDWMRDGMLDEARAVLLDPSVARRGIFDVTAMERFLARPQDLDHDFYGKKVWMYLNVELWLRNVVEA</sequence>
<dbReference type="Proteomes" id="UP001240250">
    <property type="component" value="Unassembled WGS sequence"/>
</dbReference>
<dbReference type="RefSeq" id="WP_082740102.1">
    <property type="nucleotide sequence ID" value="NZ_CP194061.1"/>
</dbReference>
<keyword evidence="10" id="KW-0436">Ligase</keyword>
<evidence type="ECO:0000256" key="1">
    <source>
        <dbReference type="ARBA" id="ARBA00005187"/>
    </source>
</evidence>